<dbReference type="Pfam" id="PF00116">
    <property type="entry name" value="COX2"/>
    <property type="match status" value="1"/>
</dbReference>
<evidence type="ECO:0000256" key="6">
    <source>
        <dbReference type="ARBA" id="ARBA00022692"/>
    </source>
</evidence>
<dbReference type="Pfam" id="PF02790">
    <property type="entry name" value="COX2_TM"/>
    <property type="match status" value="1"/>
</dbReference>
<dbReference type="InterPro" id="IPR008972">
    <property type="entry name" value="Cupredoxin"/>
</dbReference>
<keyword evidence="16 20" id="KW-0496">Mitochondrion</keyword>
<evidence type="ECO:0000256" key="14">
    <source>
        <dbReference type="ARBA" id="ARBA00023136"/>
    </source>
</evidence>
<comment type="function">
    <text evidence="16">Component of the cytochrome c oxidase, the last enzyme in the mitochondrial electron transport chain which drives oxidative phosphorylation. The respiratory chain contains 3 multisubunit complexes succinate dehydrogenase (complex II, CII), ubiquinol-cytochrome c oxidoreductase (cytochrome b-c1 complex, complex III, CIII) and cytochrome c oxidase (complex IV, CIV), that cooperate to transfer electrons derived from NADH and succinate to molecular oxygen, creating an electrochemical gradient over the inner membrane that drives transmembrane transport and the ATP synthase. Cytochrome c oxidase is the component of the respiratory chain that catalyzes the reduction of oxygen to water. Electrons originating from reduced cytochrome c in the intermembrane space (IMS) are transferred via the dinuclear copper A center (CU(A)) of subunit 2 and heme A of subunit 1 to the active site in subunit 1, a binuclear center (BNC) formed by heme A3 and copper B (CU(B)). The BNC reduces molecular oxygen to 2 water molecules using 4 electrons from cytochrome c in the IMS and 4 protons from the mitochondrial matrix.</text>
</comment>
<dbReference type="SUPFAM" id="SSF81464">
    <property type="entry name" value="Cytochrome c oxidase subunit II-like, transmembrane region"/>
    <property type="match status" value="1"/>
</dbReference>
<dbReference type="Gene3D" id="1.10.287.90">
    <property type="match status" value="1"/>
</dbReference>
<dbReference type="InterPro" id="IPR001505">
    <property type="entry name" value="Copper_CuA"/>
</dbReference>
<dbReference type="PROSITE" id="PS00078">
    <property type="entry name" value="COX2"/>
    <property type="match status" value="1"/>
</dbReference>
<dbReference type="InterPro" id="IPR034210">
    <property type="entry name" value="CcO_II_C"/>
</dbReference>
<evidence type="ECO:0000259" key="19">
    <source>
        <dbReference type="PROSITE" id="PS50999"/>
    </source>
</evidence>
<reference evidence="20" key="1">
    <citation type="submission" date="2013-09" db="EMBL/GenBank/DDBJ databases">
        <title>The mitochondrial genome of Nemertopsis sp. (Nemertea: Hoplonemertea).</title>
        <authorList>
            <person name="Sun W.Y."/>
            <person name="Sun S.C."/>
        </authorList>
    </citation>
    <scope>NUCLEOTIDE SEQUENCE</scope>
</reference>
<keyword evidence="4 16" id="KW-0813">Transport</keyword>
<evidence type="ECO:0000256" key="4">
    <source>
        <dbReference type="ARBA" id="ARBA00022448"/>
    </source>
</evidence>
<keyword evidence="12 17" id="KW-1133">Transmembrane helix</keyword>
<dbReference type="InterPro" id="IPR002429">
    <property type="entry name" value="CcO_II-like_C"/>
</dbReference>
<keyword evidence="7 16" id="KW-0479">Metal-binding</keyword>
<dbReference type="PROSITE" id="PS50857">
    <property type="entry name" value="COX2_CUA"/>
    <property type="match status" value="1"/>
</dbReference>
<feature type="domain" description="Cytochrome oxidase subunit II copper A binding" evidence="18">
    <location>
        <begin position="92"/>
        <end position="225"/>
    </location>
</feature>
<evidence type="ECO:0000256" key="13">
    <source>
        <dbReference type="ARBA" id="ARBA00023008"/>
    </source>
</evidence>
<evidence type="ECO:0000259" key="18">
    <source>
        <dbReference type="PROSITE" id="PS50857"/>
    </source>
</evidence>
<evidence type="ECO:0000256" key="11">
    <source>
        <dbReference type="ARBA" id="ARBA00022982"/>
    </source>
</evidence>
<evidence type="ECO:0000256" key="8">
    <source>
        <dbReference type="ARBA" id="ARBA00022792"/>
    </source>
</evidence>
<evidence type="ECO:0000256" key="17">
    <source>
        <dbReference type="SAM" id="Phobius"/>
    </source>
</evidence>
<keyword evidence="10" id="KW-1278">Translocase</keyword>
<dbReference type="EMBL" id="KF728379">
    <property type="protein sequence ID" value="AHG06438.1"/>
    <property type="molecule type" value="Genomic_DNA"/>
</dbReference>
<dbReference type="GO" id="GO:0005743">
    <property type="term" value="C:mitochondrial inner membrane"/>
    <property type="evidence" value="ECO:0007669"/>
    <property type="project" value="UniProtKB-SubCell"/>
</dbReference>
<name>A0A0A7AEB1_9BILA</name>
<evidence type="ECO:0000313" key="20">
    <source>
        <dbReference type="EMBL" id="AHG06438.1"/>
    </source>
</evidence>
<keyword evidence="9" id="KW-0460">Magnesium</keyword>
<dbReference type="SUPFAM" id="SSF49503">
    <property type="entry name" value="Cupredoxins"/>
    <property type="match status" value="1"/>
</dbReference>
<dbReference type="InterPro" id="IPR036257">
    <property type="entry name" value="Cyt_c_oxidase_su2_TM_sf"/>
</dbReference>
<keyword evidence="8 16" id="KW-0999">Mitochondrion inner membrane</keyword>
<accession>A0A0A7AEB1</accession>
<evidence type="ECO:0000256" key="7">
    <source>
        <dbReference type="ARBA" id="ARBA00022723"/>
    </source>
</evidence>
<keyword evidence="11 16" id="KW-0249">Electron transport</keyword>
<evidence type="ECO:0000256" key="5">
    <source>
        <dbReference type="ARBA" id="ARBA00022660"/>
    </source>
</evidence>
<keyword evidence="13 16" id="KW-0186">Copper</keyword>
<feature type="transmembrane region" description="Helical" evidence="17">
    <location>
        <begin position="63"/>
        <end position="85"/>
    </location>
</feature>
<dbReference type="PRINTS" id="PR01166">
    <property type="entry name" value="CYCOXIDASEII"/>
</dbReference>
<comment type="similarity">
    <text evidence="2 16">Belongs to the cytochrome c oxidase subunit 2 family.</text>
</comment>
<geneLocation type="mitochondrion" evidence="20"/>
<comment type="catalytic activity">
    <reaction evidence="15">
        <text>4 Fe(II)-[cytochrome c] + O2 + 8 H(+)(in) = 4 Fe(III)-[cytochrome c] + 2 H2O + 4 H(+)(out)</text>
        <dbReference type="Rhea" id="RHEA:11436"/>
        <dbReference type="Rhea" id="RHEA-COMP:10350"/>
        <dbReference type="Rhea" id="RHEA-COMP:14399"/>
        <dbReference type="ChEBI" id="CHEBI:15377"/>
        <dbReference type="ChEBI" id="CHEBI:15378"/>
        <dbReference type="ChEBI" id="CHEBI:15379"/>
        <dbReference type="ChEBI" id="CHEBI:29033"/>
        <dbReference type="ChEBI" id="CHEBI:29034"/>
        <dbReference type="EC" id="7.1.1.9"/>
    </reaction>
    <physiologicalReaction direction="left-to-right" evidence="15">
        <dbReference type="Rhea" id="RHEA:11437"/>
    </physiologicalReaction>
</comment>
<evidence type="ECO:0000256" key="15">
    <source>
        <dbReference type="ARBA" id="ARBA00049512"/>
    </source>
</evidence>
<dbReference type="GO" id="GO:0042773">
    <property type="term" value="P:ATP synthesis coupled electron transport"/>
    <property type="evidence" value="ECO:0007669"/>
    <property type="project" value="TreeGrafter"/>
</dbReference>
<keyword evidence="5 16" id="KW-0679">Respiratory chain</keyword>
<feature type="domain" description="Cytochrome oxidase subunit II transmembrane region profile" evidence="19">
    <location>
        <begin position="1"/>
        <end position="91"/>
    </location>
</feature>
<dbReference type="Gene3D" id="2.60.40.420">
    <property type="entry name" value="Cupredoxins - blue copper proteins"/>
    <property type="match status" value="1"/>
</dbReference>
<dbReference type="PROSITE" id="PS50999">
    <property type="entry name" value="COX2_TM"/>
    <property type="match status" value="1"/>
</dbReference>
<evidence type="ECO:0000256" key="12">
    <source>
        <dbReference type="ARBA" id="ARBA00022989"/>
    </source>
</evidence>
<dbReference type="GO" id="GO:0004129">
    <property type="term" value="F:cytochrome-c oxidase activity"/>
    <property type="evidence" value="ECO:0007669"/>
    <property type="project" value="UniProtKB-EC"/>
</dbReference>
<evidence type="ECO:0000256" key="1">
    <source>
        <dbReference type="ARBA" id="ARBA00004448"/>
    </source>
</evidence>
<feature type="transmembrane region" description="Helical" evidence="17">
    <location>
        <begin position="27"/>
        <end position="51"/>
    </location>
</feature>
<dbReference type="AlphaFoldDB" id="A0A0A7AEB1"/>
<dbReference type="InterPro" id="IPR045187">
    <property type="entry name" value="CcO_II"/>
</dbReference>
<keyword evidence="6 16" id="KW-0812">Transmembrane</keyword>
<dbReference type="FunFam" id="2.60.40.420:FF:000001">
    <property type="entry name" value="Cytochrome c oxidase subunit 2"/>
    <property type="match status" value="1"/>
</dbReference>
<evidence type="ECO:0000256" key="10">
    <source>
        <dbReference type="ARBA" id="ARBA00022967"/>
    </source>
</evidence>
<dbReference type="PANTHER" id="PTHR22888">
    <property type="entry name" value="CYTOCHROME C OXIDASE, SUBUNIT II"/>
    <property type="match status" value="1"/>
</dbReference>
<gene>
    <name evidence="20" type="primary">cox2</name>
</gene>
<comment type="cofactor">
    <cofactor evidence="16">
        <name>Cu cation</name>
        <dbReference type="ChEBI" id="CHEBI:23378"/>
    </cofactor>
    <text evidence="16">Binds a copper A center.</text>
</comment>
<sequence>MTFWSSWGFQDASSPLMEQLIFFHDHAMVVIVLIISLVGYMFFSLIFGSFLGRFLLEYQEVEAVWTVLPGLVLVFLALPSLRLLYLLDEVNDSSLTVKVIGHQWYWSYEYSDFLDVEYDSYMLPEDDLEIGTYRLLEVDHRTVVPCMVDVRVLVTAADVLHSWTVPSLGVKADAVPGRLNQLSFFCSRVGIFYGQCSEICGANHSFMPIVVEVVDVSTFVSWLKNFL</sequence>
<organism evidence="20">
    <name type="scientific">Nemertopsis sp. WYS-2013</name>
    <dbReference type="NCBI Taxonomy" id="1432317"/>
    <lineage>
        <taxon>Eukaryota</taxon>
        <taxon>Metazoa</taxon>
        <taxon>Spiralia</taxon>
        <taxon>Lophotrochozoa</taxon>
        <taxon>Nemertea</taxon>
        <taxon>Enopla</taxon>
        <taxon>Hoplonemertea</taxon>
        <taxon>Monostilifera</taxon>
        <taxon>Eumonostilifera</taxon>
        <taxon>Emplectonematidae</taxon>
        <taxon>Nemertopsis</taxon>
    </lineage>
</organism>
<evidence type="ECO:0000256" key="9">
    <source>
        <dbReference type="ARBA" id="ARBA00022842"/>
    </source>
</evidence>
<comment type="subcellular location">
    <subcellularLocation>
        <location evidence="1 16">Mitochondrion inner membrane</location>
        <topology evidence="1 16">Multi-pass membrane protein</topology>
    </subcellularLocation>
</comment>
<evidence type="ECO:0000256" key="16">
    <source>
        <dbReference type="RuleBase" id="RU000457"/>
    </source>
</evidence>
<evidence type="ECO:0000256" key="2">
    <source>
        <dbReference type="ARBA" id="ARBA00007866"/>
    </source>
</evidence>
<evidence type="ECO:0000256" key="3">
    <source>
        <dbReference type="ARBA" id="ARBA00015946"/>
    </source>
</evidence>
<dbReference type="CDD" id="cd13912">
    <property type="entry name" value="CcO_II_C"/>
    <property type="match status" value="1"/>
</dbReference>
<dbReference type="PANTHER" id="PTHR22888:SF9">
    <property type="entry name" value="CYTOCHROME C OXIDASE SUBUNIT 2"/>
    <property type="match status" value="1"/>
</dbReference>
<proteinExistence type="inferred from homology"/>
<protein>
    <recommendedName>
        <fullName evidence="3 16">Cytochrome c oxidase subunit 2</fullName>
    </recommendedName>
</protein>
<dbReference type="GO" id="GO:0005507">
    <property type="term" value="F:copper ion binding"/>
    <property type="evidence" value="ECO:0007669"/>
    <property type="project" value="InterPro"/>
</dbReference>
<keyword evidence="14 16" id="KW-0472">Membrane</keyword>
<dbReference type="InterPro" id="IPR011759">
    <property type="entry name" value="Cyt_c_oxidase_su2_TM_dom"/>
</dbReference>